<sequence>MKAVTYHRYGDSDVLRYEEVLQPTPAPGQVLVRVAATSFNPVDAGIRGGYLSDVYDITFPHTPGIDVAGTIAEVGADVSGWHIGDTVVGLLPLDGDGAAAEYVRAPAEVLTAAPRTVALADSAALPTVGLTAWQALFEVAELTAGQTILINGAGGAVGGYAVQLAKRAGAIVTATASARSASRLRRYGADRIIDRIDYASTPPAVAGAPFDVVLNLVSTTAADTEALIGLVVDGGVHVGTMASGPEHPARGVRTQRVFVRSDAAQLAGLVHRVDTGTLAIEVADRRPLTDVAAVHDDSDADRLPGKTILVPPGS</sequence>
<dbReference type="SUPFAM" id="SSF50129">
    <property type="entry name" value="GroES-like"/>
    <property type="match status" value="1"/>
</dbReference>
<dbReference type="PANTHER" id="PTHR44013">
    <property type="entry name" value="ZINC-TYPE ALCOHOL DEHYDROGENASE-LIKE PROTEIN C16A3.02C"/>
    <property type="match status" value="1"/>
</dbReference>
<dbReference type="InterPro" id="IPR020843">
    <property type="entry name" value="ER"/>
</dbReference>
<proteinExistence type="predicted"/>
<organism evidence="2 3">
    <name type="scientific">Mycolicibacterium fluoranthenivorans</name>
    <dbReference type="NCBI Taxonomy" id="258505"/>
    <lineage>
        <taxon>Bacteria</taxon>
        <taxon>Bacillati</taxon>
        <taxon>Actinomycetota</taxon>
        <taxon>Actinomycetes</taxon>
        <taxon>Mycobacteriales</taxon>
        <taxon>Mycobacteriaceae</taxon>
        <taxon>Mycolicibacterium</taxon>
    </lineage>
</organism>
<dbReference type="STRING" id="1502745.SAMN02799620_01890"/>
<dbReference type="Proteomes" id="UP000199707">
    <property type="component" value="Unassembled WGS sequence"/>
</dbReference>
<dbReference type="SUPFAM" id="SSF51735">
    <property type="entry name" value="NAD(P)-binding Rossmann-fold domains"/>
    <property type="match status" value="1"/>
</dbReference>
<dbReference type="Pfam" id="PF13602">
    <property type="entry name" value="ADH_zinc_N_2"/>
    <property type="match status" value="1"/>
</dbReference>
<dbReference type="EMBL" id="FMUB01000003">
    <property type="protein sequence ID" value="SCX13310.1"/>
    <property type="molecule type" value="Genomic_DNA"/>
</dbReference>
<dbReference type="InterPro" id="IPR011032">
    <property type="entry name" value="GroES-like_sf"/>
</dbReference>
<feature type="domain" description="Enoyl reductase (ER)" evidence="1">
    <location>
        <begin position="10"/>
        <end position="309"/>
    </location>
</feature>
<protein>
    <submittedName>
        <fullName evidence="2">NADPH:quinone reductase</fullName>
    </submittedName>
</protein>
<dbReference type="InterPro" id="IPR052733">
    <property type="entry name" value="Chloroplast_QOR"/>
</dbReference>
<evidence type="ECO:0000313" key="3">
    <source>
        <dbReference type="Proteomes" id="UP000199707"/>
    </source>
</evidence>
<dbReference type="SMART" id="SM00829">
    <property type="entry name" value="PKS_ER"/>
    <property type="match status" value="1"/>
</dbReference>
<evidence type="ECO:0000313" key="2">
    <source>
        <dbReference type="EMBL" id="SCX13310.1"/>
    </source>
</evidence>
<accession>A0A1G4VX56</accession>
<dbReference type="InterPro" id="IPR036291">
    <property type="entry name" value="NAD(P)-bd_dom_sf"/>
</dbReference>
<dbReference type="GO" id="GO:0016491">
    <property type="term" value="F:oxidoreductase activity"/>
    <property type="evidence" value="ECO:0007669"/>
    <property type="project" value="InterPro"/>
</dbReference>
<name>A0A1G4VX56_9MYCO</name>
<dbReference type="Pfam" id="PF08240">
    <property type="entry name" value="ADH_N"/>
    <property type="match status" value="1"/>
</dbReference>
<dbReference type="Gene3D" id="3.40.50.720">
    <property type="entry name" value="NAD(P)-binding Rossmann-like Domain"/>
    <property type="match status" value="1"/>
</dbReference>
<gene>
    <name evidence="2" type="ORF">SAMN02799620_01890</name>
</gene>
<dbReference type="RefSeq" id="WP_090355968.1">
    <property type="nucleotide sequence ID" value="NZ_FMUB01000003.1"/>
</dbReference>
<evidence type="ECO:0000259" key="1">
    <source>
        <dbReference type="SMART" id="SM00829"/>
    </source>
</evidence>
<dbReference type="PANTHER" id="PTHR44013:SF1">
    <property type="entry name" value="ZINC-TYPE ALCOHOL DEHYDROGENASE-LIKE PROTEIN C16A3.02C"/>
    <property type="match status" value="1"/>
</dbReference>
<dbReference type="InterPro" id="IPR013154">
    <property type="entry name" value="ADH-like_N"/>
</dbReference>
<dbReference type="CDD" id="cd05289">
    <property type="entry name" value="MDR_like_2"/>
    <property type="match status" value="1"/>
</dbReference>
<dbReference type="AlphaFoldDB" id="A0A1G4VX56"/>
<reference evidence="3" key="1">
    <citation type="submission" date="2016-10" db="EMBL/GenBank/DDBJ databases">
        <authorList>
            <person name="Varghese N."/>
            <person name="Submissions S."/>
        </authorList>
    </citation>
    <scope>NUCLEOTIDE SEQUENCE [LARGE SCALE GENOMIC DNA]</scope>
    <source>
        <strain evidence="3">UNC267MFSha1.1M11</strain>
    </source>
</reference>
<dbReference type="Gene3D" id="3.90.180.10">
    <property type="entry name" value="Medium-chain alcohol dehydrogenases, catalytic domain"/>
    <property type="match status" value="1"/>
</dbReference>